<accession>A0A7S3A1V4</accession>
<dbReference type="EMBL" id="HBHW01035272">
    <property type="protein sequence ID" value="CAE0059032.1"/>
    <property type="molecule type" value="Transcribed_RNA"/>
</dbReference>
<keyword evidence="1" id="KW-0175">Coiled coil</keyword>
<dbReference type="Pfam" id="PF11264">
    <property type="entry name" value="ThylakoidFormat"/>
    <property type="match status" value="1"/>
</dbReference>
<dbReference type="AlphaFoldDB" id="A0A7S3A1V4"/>
<dbReference type="PANTHER" id="PTHR34793:SF1">
    <property type="entry name" value="PROTEIN THYLAKOID FORMATION 1, CHLOROPLASTIC"/>
    <property type="match status" value="1"/>
</dbReference>
<organism evidence="3">
    <name type="scientific">Rhodosorus marinus</name>
    <dbReference type="NCBI Taxonomy" id="101924"/>
    <lineage>
        <taxon>Eukaryota</taxon>
        <taxon>Rhodophyta</taxon>
        <taxon>Stylonematophyceae</taxon>
        <taxon>Stylonematales</taxon>
        <taxon>Stylonemataceae</taxon>
        <taxon>Rhodosorus</taxon>
    </lineage>
</organism>
<gene>
    <name evidence="2" type="ORF">RMAR00112_LOCUS27094</name>
    <name evidence="3" type="ORF">RMAR00112_LOCUS27097</name>
</gene>
<evidence type="ECO:0000313" key="3">
    <source>
        <dbReference type="EMBL" id="CAE0059032.1"/>
    </source>
</evidence>
<dbReference type="EMBL" id="HBHW01035269">
    <property type="protein sequence ID" value="CAE0059029.1"/>
    <property type="molecule type" value="Transcribed_RNA"/>
</dbReference>
<evidence type="ECO:0000256" key="1">
    <source>
        <dbReference type="ARBA" id="ARBA00023054"/>
    </source>
</evidence>
<proteinExistence type="predicted"/>
<protein>
    <submittedName>
        <fullName evidence="3">Uncharacterized protein</fullName>
    </submittedName>
</protein>
<sequence length="299" mass="33106">MVGFVAGGWGLKSSGASARVNKRRTVMVAQETEAPKSKMWGDGTDGSACPPADTDFAKKFESIRDAKVPTVTDTMAKFNESFARPVPSVYRSIVNEIITLNHLTTVCPMWRYDAVFGFGFTQIMDKYFSFYPSAEEKEKLFSCIVGALSGLDLQKMRDDTKAVEAFIAGKTEDEVLSMIESGSSEGPVLSAFQYVKEAEFYEWYYSRNFGFGVIFIIEQLGGELTDENVERWAKAIGASEVKIKDELGVYLSSLERLKQAEQMFADLAAREKKKAADQLAVDAKAALEEAEEAKKAVEN</sequence>
<dbReference type="PANTHER" id="PTHR34793">
    <property type="entry name" value="PROTEIN THYLAKOID FORMATION 1, CHLOROPLASTIC"/>
    <property type="match status" value="1"/>
</dbReference>
<dbReference type="GO" id="GO:0010207">
    <property type="term" value="P:photosystem II assembly"/>
    <property type="evidence" value="ECO:0007669"/>
    <property type="project" value="InterPro"/>
</dbReference>
<dbReference type="InterPro" id="IPR017499">
    <property type="entry name" value="Thf1"/>
</dbReference>
<name>A0A7S3A1V4_9RHOD</name>
<reference evidence="3" key="1">
    <citation type="submission" date="2021-01" db="EMBL/GenBank/DDBJ databases">
        <authorList>
            <person name="Corre E."/>
            <person name="Pelletier E."/>
            <person name="Niang G."/>
            <person name="Scheremetjew M."/>
            <person name="Finn R."/>
            <person name="Kale V."/>
            <person name="Holt S."/>
            <person name="Cochrane G."/>
            <person name="Meng A."/>
            <person name="Brown T."/>
            <person name="Cohen L."/>
        </authorList>
    </citation>
    <scope>NUCLEOTIDE SEQUENCE</scope>
    <source>
        <strain evidence="3">CCMP 769</strain>
    </source>
</reference>
<evidence type="ECO:0000313" key="2">
    <source>
        <dbReference type="EMBL" id="CAE0059029.1"/>
    </source>
</evidence>